<accession>A0A444X9U9</accession>
<feature type="region of interest" description="Disordered" evidence="1">
    <location>
        <begin position="1"/>
        <end position="90"/>
    </location>
</feature>
<feature type="compositionally biased region" description="Polar residues" evidence="1">
    <location>
        <begin position="41"/>
        <end position="58"/>
    </location>
</feature>
<keyword evidence="3" id="KW-1185">Reference proteome</keyword>
<feature type="compositionally biased region" description="Polar residues" evidence="1">
    <location>
        <begin position="1"/>
        <end position="11"/>
    </location>
</feature>
<name>A0A444X9U9_ARAHY</name>
<proteinExistence type="predicted"/>
<dbReference type="EMBL" id="SDMP01000020">
    <property type="protein sequence ID" value="RYQ86444.1"/>
    <property type="molecule type" value="Genomic_DNA"/>
</dbReference>
<evidence type="ECO:0000256" key="1">
    <source>
        <dbReference type="SAM" id="MobiDB-lite"/>
    </source>
</evidence>
<comment type="caution">
    <text evidence="2">The sequence shown here is derived from an EMBL/GenBank/DDBJ whole genome shotgun (WGS) entry which is preliminary data.</text>
</comment>
<evidence type="ECO:0000313" key="2">
    <source>
        <dbReference type="EMBL" id="RYQ86444.1"/>
    </source>
</evidence>
<reference evidence="2 3" key="1">
    <citation type="submission" date="2019-01" db="EMBL/GenBank/DDBJ databases">
        <title>Sequencing of cultivated peanut Arachis hypogaea provides insights into genome evolution and oil improvement.</title>
        <authorList>
            <person name="Chen X."/>
        </authorList>
    </citation>
    <scope>NUCLEOTIDE SEQUENCE [LARGE SCALE GENOMIC DNA]</scope>
    <source>
        <strain evidence="3">cv. Fuhuasheng</strain>
        <tissue evidence="2">Leaves</tissue>
    </source>
</reference>
<dbReference type="Proteomes" id="UP000289738">
    <property type="component" value="Chromosome B10"/>
</dbReference>
<dbReference type="AlphaFoldDB" id="A0A444X9U9"/>
<gene>
    <name evidence="2" type="ORF">Ahy_B10g106116</name>
</gene>
<protein>
    <submittedName>
        <fullName evidence="2">Uncharacterized protein</fullName>
    </submittedName>
</protein>
<organism evidence="2 3">
    <name type="scientific">Arachis hypogaea</name>
    <name type="common">Peanut</name>
    <dbReference type="NCBI Taxonomy" id="3818"/>
    <lineage>
        <taxon>Eukaryota</taxon>
        <taxon>Viridiplantae</taxon>
        <taxon>Streptophyta</taxon>
        <taxon>Embryophyta</taxon>
        <taxon>Tracheophyta</taxon>
        <taxon>Spermatophyta</taxon>
        <taxon>Magnoliopsida</taxon>
        <taxon>eudicotyledons</taxon>
        <taxon>Gunneridae</taxon>
        <taxon>Pentapetalae</taxon>
        <taxon>rosids</taxon>
        <taxon>fabids</taxon>
        <taxon>Fabales</taxon>
        <taxon>Fabaceae</taxon>
        <taxon>Papilionoideae</taxon>
        <taxon>50 kb inversion clade</taxon>
        <taxon>dalbergioids sensu lato</taxon>
        <taxon>Dalbergieae</taxon>
        <taxon>Pterocarpus clade</taxon>
        <taxon>Arachis</taxon>
    </lineage>
</organism>
<sequence>MAKVIETSSQHKTFKRHHVEHQRQHEAQNGKHRRRPWVPPTEQSFQSLSLSCHVTKQSLRPPRKRPHPIVPDPHHLRGPRLGRTREGQKTIAKRSTCIRIVVGGCTHLRIPSNQRARDAAREMQLITLNQFALLRLMLHT</sequence>
<evidence type="ECO:0000313" key="3">
    <source>
        <dbReference type="Proteomes" id="UP000289738"/>
    </source>
</evidence>